<feature type="region of interest" description="Disordered" evidence="1">
    <location>
        <begin position="1"/>
        <end position="26"/>
    </location>
</feature>
<proteinExistence type="predicted"/>
<name>A0ABR2XS47_9PEZI</name>
<dbReference type="EMBL" id="JARVKM010000027">
    <property type="protein sequence ID" value="KAK9776499.1"/>
    <property type="molecule type" value="Genomic_DNA"/>
</dbReference>
<gene>
    <name evidence="2" type="ORF">SCAR479_06822</name>
</gene>
<evidence type="ECO:0008006" key="4">
    <source>
        <dbReference type="Google" id="ProtNLM"/>
    </source>
</evidence>
<comment type="caution">
    <text evidence="2">The sequence shown here is derived from an EMBL/GenBank/DDBJ whole genome shotgun (WGS) entry which is preliminary data.</text>
</comment>
<evidence type="ECO:0000313" key="3">
    <source>
        <dbReference type="Proteomes" id="UP001465668"/>
    </source>
</evidence>
<evidence type="ECO:0000256" key="1">
    <source>
        <dbReference type="SAM" id="MobiDB-lite"/>
    </source>
</evidence>
<keyword evidence="3" id="KW-1185">Reference proteome</keyword>
<reference evidence="2 3" key="1">
    <citation type="submission" date="2024-02" db="EMBL/GenBank/DDBJ databases">
        <title>First draft genome assembly of two strains of Seiridium cardinale.</title>
        <authorList>
            <person name="Emiliani G."/>
            <person name="Scali E."/>
        </authorList>
    </citation>
    <scope>NUCLEOTIDE SEQUENCE [LARGE SCALE GENOMIC DNA]</scope>
    <source>
        <strain evidence="2 3">BM-138-000479</strain>
    </source>
</reference>
<evidence type="ECO:0000313" key="2">
    <source>
        <dbReference type="EMBL" id="KAK9776499.1"/>
    </source>
</evidence>
<sequence length="133" mass="14690">MGPSMQDRGTPSAARGRSAQHAARKEGVLDEKTFCSMSCRSECVSFGRMEAFEKASRCREEACNEHGRFSDYSTSTYGPDRVLLRRARTKLDTPVLPVDAPSLSAAVKSLKARSELCGPLAADPKRLYMKRSR</sequence>
<protein>
    <recommendedName>
        <fullName evidence="4">FLZ-type domain-containing protein</fullName>
    </recommendedName>
</protein>
<organism evidence="2 3">
    <name type="scientific">Seiridium cardinale</name>
    <dbReference type="NCBI Taxonomy" id="138064"/>
    <lineage>
        <taxon>Eukaryota</taxon>
        <taxon>Fungi</taxon>
        <taxon>Dikarya</taxon>
        <taxon>Ascomycota</taxon>
        <taxon>Pezizomycotina</taxon>
        <taxon>Sordariomycetes</taxon>
        <taxon>Xylariomycetidae</taxon>
        <taxon>Amphisphaeriales</taxon>
        <taxon>Sporocadaceae</taxon>
        <taxon>Seiridium</taxon>
    </lineage>
</organism>
<dbReference type="Proteomes" id="UP001465668">
    <property type="component" value="Unassembled WGS sequence"/>
</dbReference>
<accession>A0ABR2XS47</accession>